<dbReference type="GO" id="GO:0006508">
    <property type="term" value="P:proteolysis"/>
    <property type="evidence" value="ECO:0007669"/>
    <property type="project" value="InterPro"/>
</dbReference>
<evidence type="ECO:0000259" key="2">
    <source>
        <dbReference type="Pfam" id="PF05547"/>
    </source>
</evidence>
<dbReference type="RefSeq" id="WP_029427529.1">
    <property type="nucleotide sequence ID" value="NZ_CP012801.1"/>
</dbReference>
<evidence type="ECO:0000313" key="3">
    <source>
        <dbReference type="EMBL" id="ALJ60753.1"/>
    </source>
</evidence>
<accession>A0A0P0GLE7</accession>
<reference evidence="3 4" key="1">
    <citation type="journal article" date="2015" name="Science">
        <title>Genetic determinants of in vivo fitness and diet responsiveness in multiple human gut Bacteroides.</title>
        <authorList>
            <person name="Wu M."/>
            <person name="McNulty N.P."/>
            <person name="Rodionov D.A."/>
            <person name="Khoroshkin M.S."/>
            <person name="Griffin N.W."/>
            <person name="Cheng J."/>
            <person name="Latreille P."/>
            <person name="Kerstetter R.A."/>
            <person name="Terrapon N."/>
            <person name="Henrissat B."/>
            <person name="Osterman A.L."/>
            <person name="Gordon J.I."/>
        </authorList>
    </citation>
    <scope>NUCLEOTIDE SEQUENCE [LARGE SCALE GENOMIC DNA]</scope>
    <source>
        <strain evidence="3 4">WH2</strain>
    </source>
</reference>
<dbReference type="SUPFAM" id="SSF49265">
    <property type="entry name" value="Fibronectin type III"/>
    <property type="match status" value="1"/>
</dbReference>
<dbReference type="AlphaFoldDB" id="A0A0P0GLE7"/>
<gene>
    <name evidence="3" type="primary">ina</name>
    <name evidence="3" type="ORF">BcellWH2_03530</name>
</gene>
<dbReference type="PATRIC" id="fig|246787.4.peg.3641"/>
<dbReference type="GO" id="GO:0008233">
    <property type="term" value="F:peptidase activity"/>
    <property type="evidence" value="ECO:0007669"/>
    <property type="project" value="InterPro"/>
</dbReference>
<dbReference type="InterPro" id="IPR013783">
    <property type="entry name" value="Ig-like_fold"/>
</dbReference>
<dbReference type="NCBIfam" id="TIGR03296">
    <property type="entry name" value="M6dom_TIGR03296"/>
    <property type="match status" value="1"/>
</dbReference>
<feature type="region of interest" description="Disordered" evidence="1">
    <location>
        <begin position="108"/>
        <end position="144"/>
    </location>
</feature>
<name>A0A0P0GLE7_9BACE</name>
<dbReference type="Proteomes" id="UP000061809">
    <property type="component" value="Chromosome"/>
</dbReference>
<sequence length="708" mass="79430">MKTKSFIIPFLLFQALLFTGSNLLYAIPARPGVITVTQSDGTRLKIRIYGDEYYHYTISEEGYTLTSGSDGDYYYATLSPNGQLASTGVKARPMGKLSNSERQQLGQGFTQGLRPLSPTAHKQQMMRSAQNKSNSSNTRTINGFTPPERFIDNGFATTGKQKGLVLLAEFPDVPFTIGSKGHFEDMLNSKNYSENGATGSAWQYYYDNSNGRFDPEFVVVGPYTLPHERSYYTANDDELAYEMVVDVCRMAYANGIDFGPYSEAGVMRDVFVFYSGGGEADGSDPEGIWPHRYSVAYKGTYTFGGNRLAGYACAGELSKYEDGNNKFTSIGTFCHEFGHVLGWPDLYDTNYTTNGQAAGPGTYSLMASGSYNNDSRTPPALSILERWMIGWAEPEVLNTSGKFRLAPVHQDKGYLIGTDTDNDYFLLEYRGTGDNVWDIPDYYSYHESQGTSGLLVYHIDYTTPSKWLTYNSVNTIAGHECMKVVCSYPNATNAVYYSRYSFFPGVYKVTSLMSAKQKDFRSWKGGNTKVNILEIATVDDYILLTVDDTYFGMSDYHVQAYQYDALVTWQDNIGKKWTVTWKPTGSTEVASSQTTTSTECHINGLQPGKQYEVTILNSNEIEHTLSVTTQRKGLYYPRIEQSIPVNSSENPILFHLADCEDIKAEKWYIDGKESKNYIRLETGEHSIQAEITRSDGNKEYIMQYITIQ</sequence>
<dbReference type="CDD" id="cd00063">
    <property type="entry name" value="FN3"/>
    <property type="match status" value="1"/>
</dbReference>
<dbReference type="KEGG" id="bcel:BcellWH2_03530"/>
<dbReference type="PANTHER" id="PTHR41775">
    <property type="entry name" value="SECRETED PROTEIN-RELATED"/>
    <property type="match status" value="1"/>
</dbReference>
<dbReference type="Gene3D" id="2.60.40.10">
    <property type="entry name" value="Immunoglobulins"/>
    <property type="match status" value="1"/>
</dbReference>
<dbReference type="PANTHER" id="PTHR41775:SF1">
    <property type="entry name" value="PEPTIDASE M6-LIKE DOMAIN-CONTAINING PROTEIN"/>
    <property type="match status" value="1"/>
</dbReference>
<dbReference type="EMBL" id="CP012801">
    <property type="protein sequence ID" value="ALJ60753.1"/>
    <property type="molecule type" value="Genomic_DNA"/>
</dbReference>
<organism evidence="3 4">
    <name type="scientific">Bacteroides cellulosilyticus</name>
    <dbReference type="NCBI Taxonomy" id="246787"/>
    <lineage>
        <taxon>Bacteria</taxon>
        <taxon>Pseudomonadati</taxon>
        <taxon>Bacteroidota</taxon>
        <taxon>Bacteroidia</taxon>
        <taxon>Bacteroidales</taxon>
        <taxon>Bacteroidaceae</taxon>
        <taxon>Bacteroides</taxon>
    </lineage>
</organism>
<dbReference type="InterPro" id="IPR008757">
    <property type="entry name" value="Peptidase_M6-like_domain"/>
</dbReference>
<dbReference type="SUPFAM" id="SSF55486">
    <property type="entry name" value="Metalloproteases ('zincins'), catalytic domain"/>
    <property type="match status" value="1"/>
</dbReference>
<proteinExistence type="predicted"/>
<evidence type="ECO:0000256" key="1">
    <source>
        <dbReference type="SAM" id="MobiDB-lite"/>
    </source>
</evidence>
<dbReference type="InterPro" id="IPR036116">
    <property type="entry name" value="FN3_sf"/>
</dbReference>
<dbReference type="Pfam" id="PF05547">
    <property type="entry name" value="Peptidase_M6"/>
    <property type="match status" value="1"/>
</dbReference>
<feature type="domain" description="Peptidase M6-like" evidence="2">
    <location>
        <begin position="269"/>
        <end position="376"/>
    </location>
</feature>
<feature type="compositionally biased region" description="Polar residues" evidence="1">
    <location>
        <begin position="120"/>
        <end position="143"/>
    </location>
</feature>
<evidence type="ECO:0000313" key="4">
    <source>
        <dbReference type="Proteomes" id="UP000061809"/>
    </source>
</evidence>
<dbReference type="InterPro" id="IPR003961">
    <property type="entry name" value="FN3_dom"/>
</dbReference>
<protein>
    <submittedName>
        <fullName evidence="3">Immune inhibitor A</fullName>
        <ecNumber evidence="3">3.4.24.-</ecNumber>
    </submittedName>
</protein>
<dbReference type="EC" id="3.4.24.-" evidence="3"/>
<keyword evidence="3" id="KW-0378">Hydrolase</keyword>